<dbReference type="GO" id="GO:0005634">
    <property type="term" value="C:nucleus"/>
    <property type="evidence" value="ECO:0007669"/>
    <property type="project" value="UniProtKB-SubCell"/>
</dbReference>
<dbReference type="Gene3D" id="1.10.10.60">
    <property type="entry name" value="Homeodomain-like"/>
    <property type="match status" value="1"/>
</dbReference>
<evidence type="ECO:0000313" key="10">
    <source>
        <dbReference type="Proteomes" id="UP000032304"/>
    </source>
</evidence>
<dbReference type="SUPFAM" id="SSF46689">
    <property type="entry name" value="Homeodomain-like"/>
    <property type="match status" value="1"/>
</dbReference>
<dbReference type="PANTHER" id="PTHR47713">
    <property type="entry name" value="HOMEODOMAIN-LIKE SUPERFAMILY PROTEIN"/>
    <property type="match status" value="1"/>
</dbReference>
<sequence>MLLHLKTQILLCDNGGFFFKVESKDKTLKKSKGFPDQNINIYMSETMGDSGQVQIEEDKVSLDVNKKRAVKTPAQVIVLENFYKEERFPSDEMKAKLAVQLGLTQKQISSWFCHRRLKDKRRDDYYANGQHDYSSGVIQDHVSGLRQDSCGSIKQGDYRYIDLREVESRIIHGQGFPAADLTYEHRSHQYPYGVQMEDPSSESSLSLHDQLFLKSGNPYDMHISANPTQNGAIVQTNLSSKSVGYKPSGYLKVKGQSENPVITAVKRQMGRHYREDGPVLGIQFDPLPPGAFEFPSSHPVNEPINISDSRQPHCLDISGVMKQSKPKIINEVHNTMLSFQDSYMEGANFNTVHGSKRQDWRCHHQPKYKPSFSCSNPFPDKDFPLDIYKGYADKPAISDCKRSWMSSKLVVERMVPDSCSNHPGPYGRKITNEQKIPGLHDAHHIHMDPKAKNLPKTSSVVRACSESLGNERGPFARMEKVENVGGEWKLRKDYPVRVKIDATNELRVAKRVDLEFPQEDFVANASHARLRLLTNPSKGPSMDVPSSFSGDETAETSLSSRIEDAYG</sequence>
<name>A0A0D2QQ39_GOSRA</name>
<dbReference type="CDD" id="cd00086">
    <property type="entry name" value="homeodomain"/>
    <property type="match status" value="1"/>
</dbReference>
<dbReference type="AlphaFoldDB" id="A0A0D2QQ39"/>
<dbReference type="PROSITE" id="PS50071">
    <property type="entry name" value="HOMEOBOX_2"/>
    <property type="match status" value="1"/>
</dbReference>
<comment type="subcellular location">
    <subcellularLocation>
        <location evidence="1 5 6">Nucleus</location>
    </subcellularLocation>
</comment>
<feature type="compositionally biased region" description="Polar residues" evidence="7">
    <location>
        <begin position="534"/>
        <end position="560"/>
    </location>
</feature>
<dbReference type="STRING" id="29730.A0A0D2QQ39"/>
<dbReference type="InterPro" id="IPR001356">
    <property type="entry name" value="HD"/>
</dbReference>
<proteinExistence type="predicted"/>
<evidence type="ECO:0000256" key="7">
    <source>
        <dbReference type="SAM" id="MobiDB-lite"/>
    </source>
</evidence>
<dbReference type="PANTHER" id="PTHR47713:SF2">
    <property type="entry name" value="HOMEODOMAIN-LIKE SUPERFAMILY PROTEIN"/>
    <property type="match status" value="1"/>
</dbReference>
<dbReference type="Proteomes" id="UP000032304">
    <property type="component" value="Chromosome 1"/>
</dbReference>
<evidence type="ECO:0000256" key="4">
    <source>
        <dbReference type="ARBA" id="ARBA00023242"/>
    </source>
</evidence>
<evidence type="ECO:0000256" key="6">
    <source>
        <dbReference type="RuleBase" id="RU000682"/>
    </source>
</evidence>
<accession>A0A0D2QQ39</accession>
<dbReference type="SMART" id="SM00389">
    <property type="entry name" value="HOX"/>
    <property type="match status" value="1"/>
</dbReference>
<dbReference type="InterPro" id="IPR009057">
    <property type="entry name" value="Homeodomain-like_sf"/>
</dbReference>
<dbReference type="Pfam" id="PF00046">
    <property type="entry name" value="Homeodomain"/>
    <property type="match status" value="1"/>
</dbReference>
<dbReference type="GO" id="GO:0000981">
    <property type="term" value="F:DNA-binding transcription factor activity, RNA polymerase II-specific"/>
    <property type="evidence" value="ECO:0007669"/>
    <property type="project" value="InterPro"/>
</dbReference>
<evidence type="ECO:0000259" key="8">
    <source>
        <dbReference type="PROSITE" id="PS50071"/>
    </source>
</evidence>
<evidence type="ECO:0000256" key="3">
    <source>
        <dbReference type="ARBA" id="ARBA00023155"/>
    </source>
</evidence>
<dbReference type="eggNOG" id="KOG0488">
    <property type="taxonomic scope" value="Eukaryota"/>
</dbReference>
<evidence type="ECO:0000256" key="2">
    <source>
        <dbReference type="ARBA" id="ARBA00023125"/>
    </source>
</evidence>
<evidence type="ECO:0000256" key="1">
    <source>
        <dbReference type="ARBA" id="ARBA00004123"/>
    </source>
</evidence>
<dbReference type="PROSITE" id="PS00027">
    <property type="entry name" value="HOMEOBOX_1"/>
    <property type="match status" value="1"/>
</dbReference>
<protein>
    <recommendedName>
        <fullName evidence="8">Homeobox domain-containing protein</fullName>
    </recommendedName>
</protein>
<dbReference type="InterPro" id="IPR017970">
    <property type="entry name" value="Homeobox_CS"/>
</dbReference>
<keyword evidence="3 5" id="KW-0371">Homeobox</keyword>
<dbReference type="Gramene" id="KJB09325">
    <property type="protein sequence ID" value="KJB09325"/>
    <property type="gene ID" value="B456_001G134800"/>
</dbReference>
<keyword evidence="2 5" id="KW-0238">DNA-binding</keyword>
<organism evidence="9 10">
    <name type="scientific">Gossypium raimondii</name>
    <name type="common">Peruvian cotton</name>
    <name type="synonym">Gossypium klotzschianum subsp. raimondii</name>
    <dbReference type="NCBI Taxonomy" id="29730"/>
    <lineage>
        <taxon>Eukaryota</taxon>
        <taxon>Viridiplantae</taxon>
        <taxon>Streptophyta</taxon>
        <taxon>Embryophyta</taxon>
        <taxon>Tracheophyta</taxon>
        <taxon>Spermatophyta</taxon>
        <taxon>Magnoliopsida</taxon>
        <taxon>eudicotyledons</taxon>
        <taxon>Gunneridae</taxon>
        <taxon>Pentapetalae</taxon>
        <taxon>rosids</taxon>
        <taxon>malvids</taxon>
        <taxon>Malvales</taxon>
        <taxon>Malvaceae</taxon>
        <taxon>Malvoideae</taxon>
        <taxon>Gossypium</taxon>
    </lineage>
</organism>
<reference evidence="9 10" key="1">
    <citation type="journal article" date="2012" name="Nature">
        <title>Repeated polyploidization of Gossypium genomes and the evolution of spinnable cotton fibres.</title>
        <authorList>
            <person name="Paterson A.H."/>
            <person name="Wendel J.F."/>
            <person name="Gundlach H."/>
            <person name="Guo H."/>
            <person name="Jenkins J."/>
            <person name="Jin D."/>
            <person name="Llewellyn D."/>
            <person name="Showmaker K.C."/>
            <person name="Shu S."/>
            <person name="Udall J."/>
            <person name="Yoo M.J."/>
            <person name="Byers R."/>
            <person name="Chen W."/>
            <person name="Doron-Faigenboim A."/>
            <person name="Duke M.V."/>
            <person name="Gong L."/>
            <person name="Grimwood J."/>
            <person name="Grover C."/>
            <person name="Grupp K."/>
            <person name="Hu G."/>
            <person name="Lee T.H."/>
            <person name="Li J."/>
            <person name="Lin L."/>
            <person name="Liu T."/>
            <person name="Marler B.S."/>
            <person name="Page J.T."/>
            <person name="Roberts A.W."/>
            <person name="Romanel E."/>
            <person name="Sanders W.S."/>
            <person name="Szadkowski E."/>
            <person name="Tan X."/>
            <person name="Tang H."/>
            <person name="Xu C."/>
            <person name="Wang J."/>
            <person name="Wang Z."/>
            <person name="Zhang D."/>
            <person name="Zhang L."/>
            <person name="Ashrafi H."/>
            <person name="Bedon F."/>
            <person name="Bowers J.E."/>
            <person name="Brubaker C.L."/>
            <person name="Chee P.W."/>
            <person name="Das S."/>
            <person name="Gingle A.R."/>
            <person name="Haigler C.H."/>
            <person name="Harker D."/>
            <person name="Hoffmann L.V."/>
            <person name="Hovav R."/>
            <person name="Jones D.C."/>
            <person name="Lemke C."/>
            <person name="Mansoor S."/>
            <person name="ur Rahman M."/>
            <person name="Rainville L.N."/>
            <person name="Rambani A."/>
            <person name="Reddy U.K."/>
            <person name="Rong J.K."/>
            <person name="Saranga Y."/>
            <person name="Scheffler B.E."/>
            <person name="Scheffler J.A."/>
            <person name="Stelly D.M."/>
            <person name="Triplett B.A."/>
            <person name="Van Deynze A."/>
            <person name="Vaslin M.F."/>
            <person name="Waghmare V.N."/>
            <person name="Walford S.A."/>
            <person name="Wright R.J."/>
            <person name="Zaki E.A."/>
            <person name="Zhang T."/>
            <person name="Dennis E.S."/>
            <person name="Mayer K.F."/>
            <person name="Peterson D.G."/>
            <person name="Rokhsar D.S."/>
            <person name="Wang X."/>
            <person name="Schmutz J."/>
        </authorList>
    </citation>
    <scope>NUCLEOTIDE SEQUENCE [LARGE SCALE GENOMIC DNA]</scope>
</reference>
<keyword evidence="4 5" id="KW-0539">Nucleus</keyword>
<dbReference type="EMBL" id="CM001740">
    <property type="protein sequence ID" value="KJB09325.1"/>
    <property type="molecule type" value="Genomic_DNA"/>
</dbReference>
<gene>
    <name evidence="9" type="ORF">B456_001G134800</name>
</gene>
<evidence type="ECO:0000256" key="5">
    <source>
        <dbReference type="PROSITE-ProRule" id="PRU00108"/>
    </source>
</evidence>
<evidence type="ECO:0000313" key="9">
    <source>
        <dbReference type="EMBL" id="KJB09325.1"/>
    </source>
</evidence>
<feature type="domain" description="Homeobox" evidence="8">
    <location>
        <begin position="62"/>
        <end position="122"/>
    </location>
</feature>
<feature type="DNA-binding region" description="Homeobox" evidence="5">
    <location>
        <begin position="64"/>
        <end position="123"/>
    </location>
</feature>
<keyword evidence="10" id="KW-1185">Reference proteome</keyword>
<dbReference type="GO" id="GO:0003677">
    <property type="term" value="F:DNA binding"/>
    <property type="evidence" value="ECO:0007669"/>
    <property type="project" value="UniProtKB-UniRule"/>
</dbReference>
<feature type="region of interest" description="Disordered" evidence="7">
    <location>
        <begin position="533"/>
        <end position="567"/>
    </location>
</feature>